<evidence type="ECO:0000313" key="1">
    <source>
        <dbReference type="EMBL" id="OWP83879.1"/>
    </source>
</evidence>
<name>A0A246GI27_9FLAO</name>
<dbReference type="EMBL" id="MTCZ01000070">
    <property type="protein sequence ID" value="OWP83879.1"/>
    <property type="molecule type" value="Genomic_DNA"/>
</dbReference>
<proteinExistence type="predicted"/>
<reference evidence="1 2" key="1">
    <citation type="journal article" date="2017" name="Infect. Genet. Evol.">
        <title>Comparative genome analysis of fish pathogen Flavobacterium columnare reveals extensive sequence diversity within the species.</title>
        <authorList>
            <person name="Kayansamruaj P."/>
            <person name="Dong H.T."/>
            <person name="Hirono I."/>
            <person name="Kondo H."/>
            <person name="Senapin S."/>
            <person name="Rodkhum C."/>
        </authorList>
    </citation>
    <scope>NUCLEOTIDE SEQUENCE [LARGE SCALE GENOMIC DNA]</scope>
    <source>
        <strain evidence="1 2">1215</strain>
    </source>
</reference>
<organism evidence="1 2">
    <name type="scientific">Flavobacterium davisii</name>
    <dbReference type="NCBI Taxonomy" id="2906077"/>
    <lineage>
        <taxon>Bacteria</taxon>
        <taxon>Pseudomonadati</taxon>
        <taxon>Bacteroidota</taxon>
        <taxon>Flavobacteriia</taxon>
        <taxon>Flavobacteriales</taxon>
        <taxon>Flavobacteriaceae</taxon>
        <taxon>Flavobacterium</taxon>
    </lineage>
</organism>
<sequence length="162" mass="17873">MEAFSRAVALEVTKHLKAVTSLGIVESVQDNTCTVKREGRADLLDVRLSALEQKKESFIQVIPKINSQVILLEIENQPSETLIVGYSEIERIETKVGSISLKLENDKLEVFDGKNSLGSLLDDLIANINNLKITTPNGIGTVSPDSKLLIEALKEKFKNLLK</sequence>
<gene>
    <name evidence="1" type="ORF">BWK59_08155</name>
</gene>
<accession>A0A246GI27</accession>
<evidence type="ECO:0000313" key="2">
    <source>
        <dbReference type="Proteomes" id="UP000197768"/>
    </source>
</evidence>
<comment type="caution">
    <text evidence="1">The sequence shown here is derived from an EMBL/GenBank/DDBJ whole genome shotgun (WGS) entry which is preliminary data.</text>
</comment>
<dbReference type="AlphaFoldDB" id="A0A246GI27"/>
<dbReference type="RefSeq" id="WP_088392819.1">
    <property type="nucleotide sequence ID" value="NZ_MTCZ01000070.1"/>
</dbReference>
<dbReference type="Proteomes" id="UP000197768">
    <property type="component" value="Unassembled WGS sequence"/>
</dbReference>
<protein>
    <submittedName>
        <fullName evidence="1">Uncharacterized protein</fullName>
    </submittedName>
</protein>